<dbReference type="EMBL" id="JAFJZZ010000001">
    <property type="protein sequence ID" value="MBN7772334.1"/>
    <property type="molecule type" value="Genomic_DNA"/>
</dbReference>
<gene>
    <name evidence="2" type="ORF">JYB65_03070</name>
</gene>
<evidence type="ECO:0000313" key="2">
    <source>
        <dbReference type="EMBL" id="MBN7772334.1"/>
    </source>
</evidence>
<dbReference type="PROSITE" id="PS51819">
    <property type="entry name" value="VOC"/>
    <property type="match status" value="1"/>
</dbReference>
<evidence type="ECO:0000259" key="1">
    <source>
        <dbReference type="PROSITE" id="PS51819"/>
    </source>
</evidence>
<dbReference type="Gene3D" id="3.10.180.10">
    <property type="entry name" value="2,3-Dihydroxybiphenyl 1,2-Dioxygenase, domain 1"/>
    <property type="match status" value="1"/>
</dbReference>
<comment type="caution">
    <text evidence="2">The sequence shown here is derived from an EMBL/GenBank/DDBJ whole genome shotgun (WGS) entry which is preliminary data.</text>
</comment>
<dbReference type="AlphaFoldDB" id="A0A939IIC0"/>
<protein>
    <submittedName>
        <fullName evidence="2">VOC family protein</fullName>
    </submittedName>
</protein>
<dbReference type="SUPFAM" id="SSF54593">
    <property type="entry name" value="Glyoxalase/Bleomycin resistance protein/Dihydroxybiphenyl dioxygenase"/>
    <property type="match status" value="1"/>
</dbReference>
<name>A0A939IIC0_CLOAM</name>
<dbReference type="InterPro" id="IPR004360">
    <property type="entry name" value="Glyas_Fos-R_dOase_dom"/>
</dbReference>
<sequence length="119" mass="13675">MHLKNVTFMVRDLEKSIEFYETMTELKISRRFTAGPGELAFLTNGEGATQIELVYMPGGQKFEGKGFTLIFETDKLDEMHEFAQSKGLNPSDIHFPDPQNRYFFVYDPDGVSVELKQKI</sequence>
<proteinExistence type="predicted"/>
<evidence type="ECO:0000313" key="3">
    <source>
        <dbReference type="Proteomes" id="UP000664545"/>
    </source>
</evidence>
<reference evidence="2" key="1">
    <citation type="submission" date="2021-02" db="EMBL/GenBank/DDBJ databases">
        <title>Abyssanaerobacter marinus gen.nov., sp., nov, anaerobic bacterium isolated from the Onnuri vent field of Indian Ocean and suggestion of Mogibacteriaceae fam. nov., and proposal of reclassification of ambiguous this family's genus member.</title>
        <authorList>
            <person name="Kim Y.J."/>
            <person name="Yang J.-A."/>
        </authorList>
    </citation>
    <scope>NUCLEOTIDE SEQUENCE</scope>
    <source>
        <strain evidence="2">DSM 2634</strain>
    </source>
</reference>
<organism evidence="2 3">
    <name type="scientific">Clostridium aminobutyricum</name>
    <dbReference type="NCBI Taxonomy" id="33953"/>
    <lineage>
        <taxon>Bacteria</taxon>
        <taxon>Bacillati</taxon>
        <taxon>Bacillota</taxon>
        <taxon>Clostridia</taxon>
        <taxon>Eubacteriales</taxon>
        <taxon>Clostridiaceae</taxon>
        <taxon>Clostridium</taxon>
    </lineage>
</organism>
<dbReference type="RefSeq" id="WP_206581143.1">
    <property type="nucleotide sequence ID" value="NZ_JAFJZZ010000001.1"/>
</dbReference>
<dbReference type="Proteomes" id="UP000664545">
    <property type="component" value="Unassembled WGS sequence"/>
</dbReference>
<keyword evidence="3" id="KW-1185">Reference proteome</keyword>
<dbReference type="InterPro" id="IPR037523">
    <property type="entry name" value="VOC_core"/>
</dbReference>
<dbReference type="Pfam" id="PF00903">
    <property type="entry name" value="Glyoxalase"/>
    <property type="match status" value="1"/>
</dbReference>
<dbReference type="InterPro" id="IPR029068">
    <property type="entry name" value="Glyas_Bleomycin-R_OHBP_Dase"/>
</dbReference>
<accession>A0A939IIC0</accession>
<feature type="domain" description="VOC" evidence="1">
    <location>
        <begin position="2"/>
        <end position="118"/>
    </location>
</feature>
<dbReference type="CDD" id="cd06587">
    <property type="entry name" value="VOC"/>
    <property type="match status" value="1"/>
</dbReference>